<keyword evidence="5 11" id="KW-0547">Nucleotide-binding</keyword>
<evidence type="ECO:0000256" key="4">
    <source>
        <dbReference type="ARBA" id="ARBA00022618"/>
    </source>
</evidence>
<evidence type="ECO:0000256" key="11">
    <source>
        <dbReference type="HAMAP-Rule" id="MF_00208"/>
    </source>
</evidence>
<dbReference type="Proteomes" id="UP000324336">
    <property type="component" value="Unassembled WGS sequence"/>
</dbReference>
<dbReference type="InterPro" id="IPR018109">
    <property type="entry name" value="Folylpolyglutamate_synth_CS"/>
</dbReference>
<evidence type="ECO:0000256" key="12">
    <source>
        <dbReference type="RuleBase" id="RU004135"/>
    </source>
</evidence>
<dbReference type="Proteomes" id="UP000322659">
    <property type="component" value="Unassembled WGS sequence"/>
</dbReference>
<feature type="binding site" evidence="11">
    <location>
        <position position="201"/>
    </location>
    <ligand>
        <name>UDP-N-acetyl-alpha-D-muramoyl-L-alanyl-D-glutamate</name>
        <dbReference type="ChEBI" id="CHEBI:83900"/>
    </ligand>
</feature>
<dbReference type="InterPro" id="IPR035911">
    <property type="entry name" value="MurE/MurF_N"/>
</dbReference>
<evidence type="ECO:0000256" key="5">
    <source>
        <dbReference type="ARBA" id="ARBA00022741"/>
    </source>
</evidence>
<comment type="cofactor">
    <cofactor evidence="11">
        <name>Mg(2+)</name>
        <dbReference type="ChEBI" id="CHEBI:18420"/>
    </cofactor>
</comment>
<comment type="similarity">
    <text evidence="1 11">Belongs to the MurCDEF family. MurE subfamily.</text>
</comment>
<dbReference type="GO" id="GO:0000287">
    <property type="term" value="F:magnesium ion binding"/>
    <property type="evidence" value="ECO:0007669"/>
    <property type="project" value="UniProtKB-UniRule"/>
</dbReference>
<dbReference type="GO" id="GO:0005737">
    <property type="term" value="C:cytoplasm"/>
    <property type="evidence" value="ECO:0007669"/>
    <property type="project" value="UniProtKB-SubCell"/>
</dbReference>
<dbReference type="GO" id="GO:0005524">
    <property type="term" value="F:ATP binding"/>
    <property type="evidence" value="ECO:0007669"/>
    <property type="project" value="UniProtKB-UniRule"/>
</dbReference>
<name>A0AB38PYE2_9SPIR</name>
<evidence type="ECO:0000313" key="16">
    <source>
        <dbReference type="EMBL" id="TXJ25254.1"/>
    </source>
</evidence>
<dbReference type="RefSeq" id="WP_021957798.1">
    <property type="nucleotide sequence ID" value="NZ_SAXV01000022.1"/>
</dbReference>
<dbReference type="InterPro" id="IPR000713">
    <property type="entry name" value="Mur_ligase_N"/>
</dbReference>
<feature type="domain" description="Mur ligase central" evidence="15">
    <location>
        <begin position="122"/>
        <end position="329"/>
    </location>
</feature>
<evidence type="ECO:0000313" key="19">
    <source>
        <dbReference type="Proteomes" id="UP000324336"/>
    </source>
</evidence>
<dbReference type="SUPFAM" id="SSF53244">
    <property type="entry name" value="MurD-like peptide ligases, peptide-binding domain"/>
    <property type="match status" value="1"/>
</dbReference>
<evidence type="ECO:0000259" key="15">
    <source>
        <dbReference type="Pfam" id="PF08245"/>
    </source>
</evidence>
<comment type="function">
    <text evidence="11">Catalyzes the addition of an amino acid to the nucleotide precursor UDP-N-acetylmuramoyl-L-alanyl-D-glutamate (UMAG) in the biosynthesis of bacterial cell-wall peptidoglycan.</text>
</comment>
<comment type="caution">
    <text evidence="11">Lacks conserved residue(s) required for the propagation of feature annotation.</text>
</comment>
<accession>A0AB38PYE2</accession>
<comment type="caution">
    <text evidence="16">The sequence shown here is derived from an EMBL/GenBank/DDBJ whole genome shotgun (WGS) entry which is preliminary data.</text>
</comment>
<keyword evidence="7 11" id="KW-0133">Cell shape</keyword>
<dbReference type="Pfam" id="PF01225">
    <property type="entry name" value="Mur_ligase"/>
    <property type="match status" value="1"/>
</dbReference>
<evidence type="ECO:0000256" key="9">
    <source>
        <dbReference type="ARBA" id="ARBA00023306"/>
    </source>
</evidence>
<evidence type="ECO:0000256" key="7">
    <source>
        <dbReference type="ARBA" id="ARBA00022960"/>
    </source>
</evidence>
<reference evidence="16" key="2">
    <citation type="submission" date="2019-01" db="EMBL/GenBank/DDBJ databases">
        <authorList>
            <person name="Thorell K."/>
        </authorList>
    </citation>
    <scope>NUCLEOTIDE SEQUENCE</scope>
    <source>
        <strain evidence="16">PC4597II</strain>
        <strain evidence="17">PC5099IV</strain>
    </source>
</reference>
<dbReference type="Gene3D" id="3.90.190.20">
    <property type="entry name" value="Mur ligase, C-terminal domain"/>
    <property type="match status" value="1"/>
</dbReference>
<proteinExistence type="inferred from homology"/>
<keyword evidence="11" id="KW-0460">Magnesium</keyword>
<dbReference type="PROSITE" id="PS01011">
    <property type="entry name" value="FOLYLPOLYGLU_SYNT_1"/>
    <property type="match status" value="1"/>
</dbReference>
<evidence type="ECO:0000313" key="18">
    <source>
        <dbReference type="Proteomes" id="UP000322659"/>
    </source>
</evidence>
<evidence type="ECO:0000256" key="1">
    <source>
        <dbReference type="ARBA" id="ARBA00005898"/>
    </source>
</evidence>
<dbReference type="InterPro" id="IPR005761">
    <property type="entry name" value="UDP-N-AcMur-Glu-dNH2Pim_ligase"/>
</dbReference>
<feature type="binding site" evidence="11">
    <location>
        <position position="35"/>
    </location>
    <ligand>
        <name>UDP-N-acetyl-alpha-D-muramoyl-L-alanyl-D-glutamate</name>
        <dbReference type="ChEBI" id="CHEBI:83900"/>
    </ligand>
</feature>
<comment type="subcellular location">
    <subcellularLocation>
        <location evidence="11 12">Cytoplasm</location>
    </subcellularLocation>
</comment>
<feature type="modified residue" description="N6-carboxylysine" evidence="11">
    <location>
        <position position="233"/>
    </location>
</feature>
<dbReference type="InterPro" id="IPR013221">
    <property type="entry name" value="Mur_ligase_cen"/>
</dbReference>
<dbReference type="SUPFAM" id="SSF63418">
    <property type="entry name" value="MurE/MurF N-terminal domain"/>
    <property type="match status" value="1"/>
</dbReference>
<evidence type="ECO:0000256" key="2">
    <source>
        <dbReference type="ARBA" id="ARBA00022490"/>
    </source>
</evidence>
<feature type="domain" description="Mur ligase C-terminal" evidence="14">
    <location>
        <begin position="351"/>
        <end position="479"/>
    </location>
</feature>
<evidence type="ECO:0000256" key="3">
    <source>
        <dbReference type="ARBA" id="ARBA00022598"/>
    </source>
</evidence>
<keyword evidence="18" id="KW-1185">Reference proteome</keyword>
<feature type="domain" description="Mur ligase N-terminal catalytic" evidence="13">
    <location>
        <begin position="27"/>
        <end position="103"/>
    </location>
</feature>
<dbReference type="SUPFAM" id="SSF53623">
    <property type="entry name" value="MurD-like peptide ligases, catalytic domain"/>
    <property type="match status" value="1"/>
</dbReference>
<keyword evidence="6 11" id="KW-0067">ATP-binding</keyword>
<dbReference type="GO" id="GO:0009252">
    <property type="term" value="P:peptidoglycan biosynthetic process"/>
    <property type="evidence" value="ECO:0007669"/>
    <property type="project" value="UniProtKB-UniRule"/>
</dbReference>
<reference evidence="18 19" key="1">
    <citation type="journal article" date="1992" name="Lakartidningen">
        <title>[Penicillin V and not amoxicillin is the first choice preparation in acute otitis].</title>
        <authorList>
            <person name="Kamme C."/>
            <person name="Lundgren K."/>
            <person name="Prellner K."/>
        </authorList>
    </citation>
    <scope>NUCLEOTIDE SEQUENCE [LARGE SCALE GENOMIC DNA]</scope>
    <source>
        <strain evidence="16 19">PC4597II</strain>
        <strain evidence="17 18">PC5099IV</strain>
    </source>
</reference>
<dbReference type="PANTHER" id="PTHR23135:SF4">
    <property type="entry name" value="UDP-N-ACETYLMURAMOYL-L-ALANYL-D-GLUTAMATE--2,6-DIAMINOPIMELATE LIGASE MURE HOMOLOG, CHLOROPLASTIC"/>
    <property type="match status" value="1"/>
</dbReference>
<dbReference type="GO" id="GO:0004326">
    <property type="term" value="F:tetrahydrofolylpolyglutamate synthase activity"/>
    <property type="evidence" value="ECO:0007669"/>
    <property type="project" value="InterPro"/>
</dbReference>
<dbReference type="Pfam" id="PF02875">
    <property type="entry name" value="Mur_ligase_C"/>
    <property type="match status" value="1"/>
</dbReference>
<keyword evidence="10 11" id="KW-0961">Cell wall biogenesis/degradation</keyword>
<dbReference type="NCBIfam" id="NF001126">
    <property type="entry name" value="PRK00139.1-4"/>
    <property type="match status" value="1"/>
</dbReference>
<keyword evidence="3 11" id="KW-0436">Ligase</keyword>
<dbReference type="PANTHER" id="PTHR23135">
    <property type="entry name" value="MUR LIGASE FAMILY MEMBER"/>
    <property type="match status" value="1"/>
</dbReference>
<evidence type="ECO:0000313" key="17">
    <source>
        <dbReference type="EMBL" id="TXJ31232.1"/>
    </source>
</evidence>
<feature type="binding site" evidence="11">
    <location>
        <position position="193"/>
    </location>
    <ligand>
        <name>UDP-N-acetyl-alpha-D-muramoyl-L-alanyl-D-glutamate</name>
        <dbReference type="ChEBI" id="CHEBI:83900"/>
    </ligand>
</feature>
<organism evidence="16 19">
    <name type="scientific">Brachyspira aalborgi</name>
    <dbReference type="NCBI Taxonomy" id="29522"/>
    <lineage>
        <taxon>Bacteria</taxon>
        <taxon>Pseudomonadati</taxon>
        <taxon>Spirochaetota</taxon>
        <taxon>Spirochaetia</taxon>
        <taxon>Brachyspirales</taxon>
        <taxon>Brachyspiraceae</taxon>
        <taxon>Brachyspira</taxon>
    </lineage>
</organism>
<sequence>MKYFKELIKGYNNFDSKNITKECLNTKIKNIAYNSKLIKKDYIFVAIKGTKDDGHKYIENAIENKANIIIYDFRFDKKKIKELKNKYNKIFFVSAKNPREMLAFISAKLFDEPTKKIKTIAITGTNGKTTTTYLLKSVLENNKNKTTLIGTIKNMIGKREIKTNLTTPESIDLENIFNKSLKKNISNIVMETSSQALAMNRCDYLQFDTAIWTNLTEDHLDYHKNMRNYLKAKLKLFYLLKESCKKKKLAIVNIDTDYFKEISNYIKKLNLKIITYGLNEKADYYGKIISLNSKSTEYEFYAKEKFISKVKLSMLGRFNILNSLSVLAYACEYKLDIKKAIKSISKVQVAGRFEIVTNEKHDFIVAVDYSHTPDSLKNILIEAKKLNPNRVIVVFGCGGDRDRKKRPIMAKITAKYSDVSILTTDNQRSESIERIMSDIEVGFEGLNFNYKKIIDRREAIKEAIREAKKNDIVIIAGKGHETYQIFPNRIVDFDDRKVARECLKEIYYKEIKLFY</sequence>
<comment type="pathway">
    <text evidence="11 12">Cell wall biogenesis; peptidoglycan biosynthesis.</text>
</comment>
<dbReference type="AlphaFoldDB" id="A0AB38PYE2"/>
<gene>
    <name evidence="11" type="primary">murE</name>
    <name evidence="17" type="ORF">EPJ71_10910</name>
    <name evidence="16" type="ORF">EPJ73_07245</name>
</gene>
<keyword evidence="9 11" id="KW-0131">Cell cycle</keyword>
<keyword evidence="2 11" id="KW-0963">Cytoplasm</keyword>
<dbReference type="Pfam" id="PF08245">
    <property type="entry name" value="Mur_ligase_M"/>
    <property type="match status" value="1"/>
</dbReference>
<dbReference type="Gene3D" id="3.40.1190.10">
    <property type="entry name" value="Mur-like, catalytic domain"/>
    <property type="match status" value="1"/>
</dbReference>
<comment type="PTM">
    <text evidence="11">Carboxylation is probably crucial for Mg(2+) binding and, consequently, for the gamma-phosphate positioning of ATP.</text>
</comment>
<keyword evidence="8 11" id="KW-0573">Peptidoglycan synthesis</keyword>
<evidence type="ECO:0000256" key="6">
    <source>
        <dbReference type="ARBA" id="ARBA00022840"/>
    </source>
</evidence>
<dbReference type="InterPro" id="IPR004101">
    <property type="entry name" value="Mur_ligase_C"/>
</dbReference>
<keyword evidence="4 11" id="KW-0132">Cell division</keyword>
<dbReference type="HAMAP" id="MF_00208">
    <property type="entry name" value="MurE"/>
    <property type="match status" value="1"/>
</dbReference>
<dbReference type="GO" id="GO:0008360">
    <property type="term" value="P:regulation of cell shape"/>
    <property type="evidence" value="ECO:0007669"/>
    <property type="project" value="UniProtKB-KW"/>
</dbReference>
<protein>
    <recommendedName>
        <fullName evidence="11">UDP-N-acetylmuramyl-tripeptide synthetase</fullName>
        <ecNumber evidence="11">6.3.2.-</ecNumber>
    </recommendedName>
    <alternativeName>
        <fullName evidence="11">UDP-MurNAc-tripeptide synthetase</fullName>
    </alternativeName>
</protein>
<dbReference type="EMBL" id="SAYA01000021">
    <property type="protein sequence ID" value="TXJ25254.1"/>
    <property type="molecule type" value="Genomic_DNA"/>
</dbReference>
<dbReference type="InterPro" id="IPR036615">
    <property type="entry name" value="Mur_ligase_C_dom_sf"/>
</dbReference>
<feature type="binding site" evidence="11">
    <location>
        <begin position="124"/>
        <end position="130"/>
    </location>
    <ligand>
        <name>ATP</name>
        <dbReference type="ChEBI" id="CHEBI:30616"/>
    </ligand>
</feature>
<evidence type="ECO:0000256" key="10">
    <source>
        <dbReference type="ARBA" id="ARBA00023316"/>
    </source>
</evidence>
<dbReference type="EC" id="6.3.2.-" evidence="11"/>
<evidence type="ECO:0000259" key="14">
    <source>
        <dbReference type="Pfam" id="PF02875"/>
    </source>
</evidence>
<dbReference type="InterPro" id="IPR036565">
    <property type="entry name" value="Mur-like_cat_sf"/>
</dbReference>
<dbReference type="GO" id="GO:0051301">
    <property type="term" value="P:cell division"/>
    <property type="evidence" value="ECO:0007669"/>
    <property type="project" value="UniProtKB-KW"/>
</dbReference>
<dbReference type="EMBL" id="SAXZ01000014">
    <property type="protein sequence ID" value="TXJ31232.1"/>
    <property type="molecule type" value="Genomic_DNA"/>
</dbReference>
<dbReference type="Gene3D" id="3.40.1390.10">
    <property type="entry name" value="MurE/MurF, N-terminal domain"/>
    <property type="match status" value="1"/>
</dbReference>
<feature type="binding site" evidence="11">
    <location>
        <begin position="166"/>
        <end position="167"/>
    </location>
    <ligand>
        <name>UDP-N-acetyl-alpha-D-muramoyl-L-alanyl-D-glutamate</name>
        <dbReference type="ChEBI" id="CHEBI:83900"/>
    </ligand>
</feature>
<evidence type="ECO:0000259" key="13">
    <source>
        <dbReference type="Pfam" id="PF01225"/>
    </source>
</evidence>
<dbReference type="GO" id="GO:0071555">
    <property type="term" value="P:cell wall organization"/>
    <property type="evidence" value="ECO:0007669"/>
    <property type="project" value="UniProtKB-KW"/>
</dbReference>
<evidence type="ECO:0000256" key="8">
    <source>
        <dbReference type="ARBA" id="ARBA00022984"/>
    </source>
</evidence>
<dbReference type="NCBIfam" id="TIGR01085">
    <property type="entry name" value="murE"/>
    <property type="match status" value="1"/>
</dbReference>